<dbReference type="STRING" id="1798525.A3G90_01005"/>
<dbReference type="SMART" id="SM01131">
    <property type="entry name" value="DHHA2"/>
    <property type="match status" value="1"/>
</dbReference>
<dbReference type="GO" id="GO:0005737">
    <property type="term" value="C:cytoplasm"/>
    <property type="evidence" value="ECO:0007669"/>
    <property type="project" value="InterPro"/>
</dbReference>
<evidence type="ECO:0000256" key="6">
    <source>
        <dbReference type="ARBA" id="ARBA00032535"/>
    </source>
</evidence>
<dbReference type="SUPFAM" id="SSF64182">
    <property type="entry name" value="DHH phosphoesterases"/>
    <property type="match status" value="1"/>
</dbReference>
<feature type="domain" description="DHHA2" evidence="8">
    <location>
        <begin position="180"/>
        <end position="306"/>
    </location>
</feature>
<dbReference type="NCBIfam" id="NF003877">
    <property type="entry name" value="PRK05427.1"/>
    <property type="match status" value="1"/>
</dbReference>
<evidence type="ECO:0000256" key="7">
    <source>
        <dbReference type="ARBA" id="ARBA00047820"/>
    </source>
</evidence>
<evidence type="ECO:0000256" key="5">
    <source>
        <dbReference type="ARBA" id="ARBA00023211"/>
    </source>
</evidence>
<evidence type="ECO:0000256" key="1">
    <source>
        <dbReference type="ARBA" id="ARBA00001936"/>
    </source>
</evidence>
<keyword evidence="4" id="KW-0378">Hydrolase</keyword>
<evidence type="ECO:0000313" key="9">
    <source>
        <dbReference type="EMBL" id="OGG84649.1"/>
    </source>
</evidence>
<evidence type="ECO:0000259" key="8">
    <source>
        <dbReference type="SMART" id="SM01131"/>
    </source>
</evidence>
<dbReference type="PANTHER" id="PTHR12112">
    <property type="entry name" value="BNIP - RELATED"/>
    <property type="match status" value="1"/>
</dbReference>
<evidence type="ECO:0000256" key="3">
    <source>
        <dbReference type="ARBA" id="ARBA00022723"/>
    </source>
</evidence>
<organism evidence="9 10">
    <name type="scientific">Candidatus Kaiserbacteria bacterium RIFCSPLOWO2_12_FULL_45_26</name>
    <dbReference type="NCBI Taxonomy" id="1798525"/>
    <lineage>
        <taxon>Bacteria</taxon>
        <taxon>Candidatus Kaiseribacteriota</taxon>
    </lineage>
</organism>
<evidence type="ECO:0000313" key="10">
    <source>
        <dbReference type="Proteomes" id="UP000177325"/>
    </source>
</evidence>
<evidence type="ECO:0000256" key="2">
    <source>
        <dbReference type="ARBA" id="ARBA00012146"/>
    </source>
</evidence>
<dbReference type="GO" id="GO:0046872">
    <property type="term" value="F:metal ion binding"/>
    <property type="evidence" value="ECO:0007669"/>
    <property type="project" value="UniProtKB-KW"/>
</dbReference>
<dbReference type="Gene3D" id="3.10.310.20">
    <property type="entry name" value="DHHA2 domain"/>
    <property type="match status" value="1"/>
</dbReference>
<dbReference type="EC" id="3.6.1.1" evidence="2"/>
<dbReference type="Pfam" id="PF01368">
    <property type="entry name" value="DHH"/>
    <property type="match status" value="1"/>
</dbReference>
<reference evidence="9 10" key="1">
    <citation type="journal article" date="2016" name="Nat. Commun.">
        <title>Thousands of microbial genomes shed light on interconnected biogeochemical processes in an aquifer system.</title>
        <authorList>
            <person name="Anantharaman K."/>
            <person name="Brown C.T."/>
            <person name="Hug L.A."/>
            <person name="Sharon I."/>
            <person name="Castelle C.J."/>
            <person name="Probst A.J."/>
            <person name="Thomas B.C."/>
            <person name="Singh A."/>
            <person name="Wilkins M.J."/>
            <person name="Karaoz U."/>
            <person name="Brodie E.L."/>
            <person name="Williams K.H."/>
            <person name="Hubbard S.S."/>
            <person name="Banfield J.F."/>
        </authorList>
    </citation>
    <scope>NUCLEOTIDE SEQUENCE [LARGE SCALE GENOMIC DNA]</scope>
</reference>
<evidence type="ECO:0000256" key="4">
    <source>
        <dbReference type="ARBA" id="ARBA00022801"/>
    </source>
</evidence>
<proteinExistence type="predicted"/>
<sequence>MVKVFGHLSPDTDATCSAIVWAWYLNEHTAHEATPFVLGELNSETSFVLNRFGFSVPELLVELAAKDEVIIVDTNNPQELPTNINEANILQIIDHHKLVGGLTTDSPIDITIRPLACTATIQYDLMMQAGVTIPANIAGLMMSAILSDTLGFRSPTTTPHDKDVVEKLAMIAGTDHLAYAEEMFAAKSDVSGFTDSGLIKLDSKKFEVGDKNFRVSVIETTTPATILARQAGIIEAIKACVTEEGDIDDVLFFIVDILNEEATVLTYSDLTKQVISSSFEVEVTTDTEVLPGIVSRKKQIVPALKL</sequence>
<name>A0A1F6FFK2_9BACT</name>
<comment type="catalytic activity">
    <reaction evidence="7">
        <text>diphosphate + H2O = 2 phosphate + H(+)</text>
        <dbReference type="Rhea" id="RHEA:24576"/>
        <dbReference type="ChEBI" id="CHEBI:15377"/>
        <dbReference type="ChEBI" id="CHEBI:15378"/>
        <dbReference type="ChEBI" id="CHEBI:33019"/>
        <dbReference type="ChEBI" id="CHEBI:43474"/>
        <dbReference type="EC" id="3.6.1.1"/>
    </reaction>
</comment>
<protein>
    <recommendedName>
        <fullName evidence="2">inorganic diphosphatase</fullName>
        <ecNumber evidence="2">3.6.1.1</ecNumber>
    </recommendedName>
    <alternativeName>
        <fullName evidence="6">Pyrophosphate phospho-hydrolase</fullName>
    </alternativeName>
</protein>
<dbReference type="InterPro" id="IPR038222">
    <property type="entry name" value="DHHA2_dom_sf"/>
</dbReference>
<keyword evidence="3" id="KW-0479">Metal-binding</keyword>
<dbReference type="InterPro" id="IPR001667">
    <property type="entry name" value="DDH_dom"/>
</dbReference>
<comment type="cofactor">
    <cofactor evidence="1">
        <name>Mn(2+)</name>
        <dbReference type="ChEBI" id="CHEBI:29035"/>
    </cofactor>
</comment>
<dbReference type="FunFam" id="3.90.1640.10:FF:000001">
    <property type="entry name" value="Probable manganese-dependent inorganic pyrophosphatase"/>
    <property type="match status" value="1"/>
</dbReference>
<accession>A0A1F6FFK2</accession>
<dbReference type="GO" id="GO:0004427">
    <property type="term" value="F:inorganic diphosphate phosphatase activity"/>
    <property type="evidence" value="ECO:0007669"/>
    <property type="project" value="UniProtKB-EC"/>
</dbReference>
<gene>
    <name evidence="9" type="ORF">A3G90_01005</name>
</gene>
<dbReference type="EMBL" id="MFMM01000001">
    <property type="protein sequence ID" value="OGG84649.1"/>
    <property type="molecule type" value="Genomic_DNA"/>
</dbReference>
<dbReference type="InterPro" id="IPR004097">
    <property type="entry name" value="DHHA2"/>
</dbReference>
<keyword evidence="5" id="KW-0464">Manganese</keyword>
<dbReference type="InterPro" id="IPR038763">
    <property type="entry name" value="DHH_sf"/>
</dbReference>
<dbReference type="PANTHER" id="PTHR12112:SF22">
    <property type="entry name" value="MANGANESE-DEPENDENT INORGANIC PYROPHOSPHATASE-RELATED"/>
    <property type="match status" value="1"/>
</dbReference>
<dbReference type="Proteomes" id="UP000177325">
    <property type="component" value="Unassembled WGS sequence"/>
</dbReference>
<comment type="caution">
    <text evidence="9">The sequence shown here is derived from an EMBL/GenBank/DDBJ whole genome shotgun (WGS) entry which is preliminary data.</text>
</comment>
<dbReference type="Gene3D" id="3.90.1640.10">
    <property type="entry name" value="inorganic pyrophosphatase (n-terminal core)"/>
    <property type="match status" value="1"/>
</dbReference>
<dbReference type="Pfam" id="PF02833">
    <property type="entry name" value="DHHA2"/>
    <property type="match status" value="1"/>
</dbReference>
<dbReference type="AlphaFoldDB" id="A0A1F6FFK2"/>